<gene>
    <name evidence="1" type="ORF">BN877_I0458</name>
</gene>
<dbReference type="Proteomes" id="UP000016944">
    <property type="component" value="Chromosome I"/>
</dbReference>
<name>U4PQK2_9HYPH</name>
<proteinExistence type="predicted"/>
<dbReference type="HOGENOM" id="CLU_2846865_0_0_5"/>
<accession>U4PQK2</accession>
<dbReference type="KEGG" id="rir:BN877_I0458"/>
<sequence length="65" mass="7309">MDLPCNEQRNPSEPGDVLITINSHYHHYCVIALTLSYLNRAKTGETVIHSGRRCRVPPGCRPFSS</sequence>
<protein>
    <submittedName>
        <fullName evidence="1">Uncharacterized protein</fullName>
    </submittedName>
</protein>
<organism evidence="1 2">
    <name type="scientific">Agrobacterium pusense</name>
    <dbReference type="NCBI Taxonomy" id="648995"/>
    <lineage>
        <taxon>Bacteria</taxon>
        <taxon>Pseudomonadati</taxon>
        <taxon>Pseudomonadota</taxon>
        <taxon>Alphaproteobacteria</taxon>
        <taxon>Hyphomicrobiales</taxon>
        <taxon>Rhizobiaceae</taxon>
        <taxon>Rhizobium/Agrobacterium group</taxon>
        <taxon>Agrobacterium</taxon>
    </lineage>
</organism>
<evidence type="ECO:0000313" key="1">
    <source>
        <dbReference type="EMBL" id="CDI07373.1"/>
    </source>
</evidence>
<dbReference type="EMBL" id="HG518322">
    <property type="protein sequence ID" value="CDI07373.1"/>
    <property type="molecule type" value="Genomic_DNA"/>
</dbReference>
<dbReference type="AlphaFoldDB" id="U4PQK2"/>
<reference evidence="1 2" key="1">
    <citation type="journal article" date="2013" name="Genome Announc.">
        <title>Complete Genome Sequence of the Sesbania Symbiont and Rice Growth-Promoting Endophyte Rhizobium sp. Strain IRBG74.</title>
        <authorList>
            <person name="Crook M.B."/>
            <person name="Mitra S."/>
            <person name="Ane J.M."/>
            <person name="Sadowsky M.J."/>
            <person name="Gyaneshwar P."/>
        </authorList>
    </citation>
    <scope>NUCLEOTIDE SEQUENCE [LARGE SCALE GENOMIC DNA]</scope>
    <source>
        <strain evidence="1 2">IRBG74</strain>
    </source>
</reference>
<evidence type="ECO:0000313" key="2">
    <source>
        <dbReference type="Proteomes" id="UP000016944"/>
    </source>
</evidence>